<feature type="transmembrane region" description="Helical" evidence="1">
    <location>
        <begin position="142"/>
        <end position="160"/>
    </location>
</feature>
<feature type="transmembrane region" description="Helical" evidence="1">
    <location>
        <begin position="430"/>
        <end position="452"/>
    </location>
</feature>
<feature type="transmembrane region" description="Helical" evidence="1">
    <location>
        <begin position="167"/>
        <end position="187"/>
    </location>
</feature>
<dbReference type="EMBL" id="SDWT01000002">
    <property type="protein sequence ID" value="RYB91922.1"/>
    <property type="molecule type" value="Genomic_DNA"/>
</dbReference>
<feature type="transmembrane region" description="Helical" evidence="1">
    <location>
        <begin position="380"/>
        <end position="400"/>
    </location>
</feature>
<evidence type="ECO:0000313" key="3">
    <source>
        <dbReference type="Proteomes" id="UP000294071"/>
    </source>
</evidence>
<feature type="transmembrane region" description="Helical" evidence="1">
    <location>
        <begin position="104"/>
        <end position="127"/>
    </location>
</feature>
<keyword evidence="3" id="KW-1185">Reference proteome</keyword>
<comment type="caution">
    <text evidence="2">The sequence shown here is derived from an EMBL/GenBank/DDBJ whole genome shotgun (WGS) entry which is preliminary data.</text>
</comment>
<feature type="transmembrane region" description="Helical" evidence="1">
    <location>
        <begin position="12"/>
        <end position="31"/>
    </location>
</feature>
<protein>
    <recommendedName>
        <fullName evidence="4">Glycosyltransferase RgtA/B/C/D-like domain-containing protein</fullName>
    </recommendedName>
</protein>
<keyword evidence="1" id="KW-0472">Membrane</keyword>
<name>A0A4V1RKD7_9ACTN</name>
<dbReference type="RefSeq" id="WP_129401587.1">
    <property type="nucleotide sequence ID" value="NZ_SDWT01000002.1"/>
</dbReference>
<reference evidence="2 3" key="1">
    <citation type="submission" date="2019-01" db="EMBL/GenBank/DDBJ databases">
        <title>Novel species of Nocardioides.</title>
        <authorList>
            <person name="Liu Q."/>
            <person name="Xin Y.-H."/>
        </authorList>
    </citation>
    <scope>NUCLEOTIDE SEQUENCE [LARGE SCALE GENOMIC DNA]</scope>
    <source>
        <strain evidence="2 3">CGMCC 4.6882</strain>
    </source>
</reference>
<evidence type="ECO:0000313" key="2">
    <source>
        <dbReference type="EMBL" id="RYB91922.1"/>
    </source>
</evidence>
<evidence type="ECO:0000256" key="1">
    <source>
        <dbReference type="SAM" id="Phobius"/>
    </source>
</evidence>
<keyword evidence="1" id="KW-0812">Transmembrane</keyword>
<dbReference type="OrthoDB" id="4855126at2"/>
<sequence>MTDPDHRRRVISTSAGLTLGGIVHLLILFNVSRDLGRTATSGFFSGVYELQARAFLDGRIAVPDGSMAIEGFIRHGVTYMYFPPWPALLRLPVLMTTHEFDGRLTLLSMGLAWIVFVVFAAKLVWWLHARITARTSVSRGEAVLVASFLAAASGGTFMTYDASLPWVYHEVYAWAIAAALGVLYWLLRVLTAPDWHSARWLGVFCFMAIGTRATAGWALCLTVIAVAAWFGIRRSTPARRQVWWAILLAGLVPLALSIAYNLHKFDHVYMFPLQDQVWTQVNAHRREALAANGGSITGLQFFPTAFHAYLWPSGIRFVDYFPWITLPARPPEALAGAFVDQAYRTGSATAFMPLFMLLQVVSTVVVFRPGASARLRVLRVPMIAAVLITGGVMAYGYFAARYASEFVPALVLGGAIGTVLVADRLRGRRVFPAVAVGMAVLATFSIVAQLSIGLSAAATSARGADLERYVRWQQSLSPDAQARLVTFSDSLADDGETDELRIAGDCDALYLNTGDAYEPWTTIQSRGEAARIRPDGRLRPGRVPLFRIAGTGDTAVLEVTDERQLRFVLTGEDGEYGANTFDFPPNGYADLNLRNLTQFGFYEITAVPSGPVGFLRSTRTDDDWHTWPARLEWLGNDSAARRVGVSLEHLTGLDMPLCSELAQQAGAGDGA</sequence>
<feature type="transmembrane region" description="Helical" evidence="1">
    <location>
        <begin position="199"/>
        <end position="230"/>
    </location>
</feature>
<dbReference type="AlphaFoldDB" id="A0A4V1RKD7"/>
<gene>
    <name evidence="2" type="ORF">EUA93_17515</name>
</gene>
<feature type="transmembrane region" description="Helical" evidence="1">
    <location>
        <begin position="350"/>
        <end position="368"/>
    </location>
</feature>
<feature type="transmembrane region" description="Helical" evidence="1">
    <location>
        <begin position="406"/>
        <end position="423"/>
    </location>
</feature>
<accession>A0A4V1RKD7</accession>
<feature type="transmembrane region" description="Helical" evidence="1">
    <location>
        <begin position="242"/>
        <end position="262"/>
    </location>
</feature>
<dbReference type="Proteomes" id="UP000294071">
    <property type="component" value="Unassembled WGS sequence"/>
</dbReference>
<organism evidence="2 3">
    <name type="scientific">Nocardioides oleivorans</name>
    <dbReference type="NCBI Taxonomy" id="273676"/>
    <lineage>
        <taxon>Bacteria</taxon>
        <taxon>Bacillati</taxon>
        <taxon>Actinomycetota</taxon>
        <taxon>Actinomycetes</taxon>
        <taxon>Propionibacteriales</taxon>
        <taxon>Nocardioidaceae</taxon>
        <taxon>Nocardioides</taxon>
    </lineage>
</organism>
<evidence type="ECO:0008006" key="4">
    <source>
        <dbReference type="Google" id="ProtNLM"/>
    </source>
</evidence>
<proteinExistence type="predicted"/>
<keyword evidence="1" id="KW-1133">Transmembrane helix</keyword>